<dbReference type="EMBL" id="ML991785">
    <property type="protein sequence ID" value="KAF2236387.1"/>
    <property type="molecule type" value="Genomic_DNA"/>
</dbReference>
<dbReference type="CDD" id="cd15858">
    <property type="entry name" value="SNARE_VAM7"/>
    <property type="match status" value="1"/>
</dbReference>
<dbReference type="GO" id="GO:0000329">
    <property type="term" value="C:fungal-type vacuole membrane"/>
    <property type="evidence" value="ECO:0007669"/>
    <property type="project" value="UniProtKB-ARBA"/>
</dbReference>
<evidence type="ECO:0000259" key="6">
    <source>
        <dbReference type="PROSITE" id="PS50192"/>
    </source>
</evidence>
<feature type="region of interest" description="Disordered" evidence="5">
    <location>
        <begin position="344"/>
        <end position="366"/>
    </location>
</feature>
<sequence>MDCSTGSTEVDDVKVLRTPSIKTSLPSQTCLTTVRSAIAQRQLLEQLRFLQRKIGTTPLAMSQGPDLTIPTTSLSETSKPYTLYHIHLPHPLRTLVLQKRYSDFLDLHSSLSTQAGTPPPAPLPPKTWFGSTVSSPTLTESRRRGLEIYLQAIATSPDSQWRSTSAWQSFLSLPSNPFSTSLTSSSTVPTTNRPTIRTSAHWLDAHTTLKTQLRDARQAIARREQRETSVAAAHEASAEAKKALVRAGTLIAELERGLRTLQEGDSGEKLAEGEVRRRRDMLSGARKEREALESVLSSTMPRAGGGGGGGGGMGAAAKENGGVSSPGGAVGGVKSSGAATAADKSALLSGAPSQHQQGGAGRGGRRRVLGAAPVPETVQTRELDNEGVLQLQQQIMSQQDEDVVDLAKVVRRMREMGVQINDELDVQKAMLDMVDEDVERVDGKIKIAKKRVGEIK</sequence>
<dbReference type="SMART" id="SM00312">
    <property type="entry name" value="PX"/>
    <property type="match status" value="1"/>
</dbReference>
<comment type="subcellular location">
    <subcellularLocation>
        <location evidence="1">Vacuole</location>
    </subcellularLocation>
</comment>
<feature type="region of interest" description="Disordered" evidence="5">
    <location>
        <begin position="265"/>
        <end position="320"/>
    </location>
</feature>
<feature type="region of interest" description="Disordered" evidence="5">
    <location>
        <begin position="113"/>
        <end position="135"/>
    </location>
</feature>
<feature type="domain" description="T-SNARE coiled-coil homology" evidence="6">
    <location>
        <begin position="393"/>
        <end position="455"/>
    </location>
</feature>
<dbReference type="InterPro" id="IPR001683">
    <property type="entry name" value="PX_dom"/>
</dbReference>
<evidence type="ECO:0000256" key="5">
    <source>
        <dbReference type="SAM" id="MobiDB-lite"/>
    </source>
</evidence>
<feature type="compositionally biased region" description="Gly residues" evidence="5">
    <location>
        <begin position="303"/>
        <end position="314"/>
    </location>
</feature>
<name>A0A6A6HEB0_VIRVR</name>
<evidence type="ECO:0000313" key="9">
    <source>
        <dbReference type="Proteomes" id="UP000800092"/>
    </source>
</evidence>
<proteinExistence type="predicted"/>
<dbReference type="GO" id="GO:0097576">
    <property type="term" value="P:vacuole fusion"/>
    <property type="evidence" value="ECO:0007669"/>
    <property type="project" value="UniProtKB-ARBA"/>
</dbReference>
<evidence type="ECO:0000256" key="1">
    <source>
        <dbReference type="ARBA" id="ARBA00004116"/>
    </source>
</evidence>
<dbReference type="Gene3D" id="1.20.5.110">
    <property type="match status" value="1"/>
</dbReference>
<dbReference type="PROSITE" id="PS50195">
    <property type="entry name" value="PX"/>
    <property type="match status" value="1"/>
</dbReference>
<dbReference type="InterPro" id="IPR036871">
    <property type="entry name" value="PX_dom_sf"/>
</dbReference>
<gene>
    <name evidence="8" type="ORF">EV356DRAFT_512987</name>
</gene>
<dbReference type="PANTHER" id="PTHR22775:SF3">
    <property type="entry name" value="SORTING NEXIN-13"/>
    <property type="match status" value="1"/>
</dbReference>
<comment type="function">
    <text evidence="4">Essential for proper morphogenesis of the vacuole. May exist as structural reinforcement on the surface of the vacuolar membrane and be required for maintenance against rupture by osmotic pressure.</text>
</comment>
<dbReference type="GO" id="GO:0016192">
    <property type="term" value="P:vesicle-mediated transport"/>
    <property type="evidence" value="ECO:0007669"/>
    <property type="project" value="UniProtKB-ARBA"/>
</dbReference>
<evidence type="ECO:0000259" key="7">
    <source>
        <dbReference type="PROSITE" id="PS50195"/>
    </source>
</evidence>
<dbReference type="GO" id="GO:0007034">
    <property type="term" value="P:vacuolar transport"/>
    <property type="evidence" value="ECO:0007669"/>
    <property type="project" value="UniProtKB-ARBA"/>
</dbReference>
<dbReference type="AlphaFoldDB" id="A0A6A6HEB0"/>
<evidence type="ECO:0000256" key="2">
    <source>
        <dbReference type="ARBA" id="ARBA00022554"/>
    </source>
</evidence>
<organism evidence="8 9">
    <name type="scientific">Viridothelium virens</name>
    <name type="common">Speckled blister lichen</name>
    <name type="synonym">Trypethelium virens</name>
    <dbReference type="NCBI Taxonomy" id="1048519"/>
    <lineage>
        <taxon>Eukaryota</taxon>
        <taxon>Fungi</taxon>
        <taxon>Dikarya</taxon>
        <taxon>Ascomycota</taxon>
        <taxon>Pezizomycotina</taxon>
        <taxon>Dothideomycetes</taxon>
        <taxon>Dothideomycetes incertae sedis</taxon>
        <taxon>Trypetheliales</taxon>
        <taxon>Trypetheliaceae</taxon>
        <taxon>Viridothelium</taxon>
    </lineage>
</organism>
<dbReference type="PROSITE" id="PS50192">
    <property type="entry name" value="T_SNARE"/>
    <property type="match status" value="1"/>
</dbReference>
<reference evidence="8" key="1">
    <citation type="journal article" date="2020" name="Stud. Mycol.">
        <title>101 Dothideomycetes genomes: a test case for predicting lifestyles and emergence of pathogens.</title>
        <authorList>
            <person name="Haridas S."/>
            <person name="Albert R."/>
            <person name="Binder M."/>
            <person name="Bloem J."/>
            <person name="Labutti K."/>
            <person name="Salamov A."/>
            <person name="Andreopoulos B."/>
            <person name="Baker S."/>
            <person name="Barry K."/>
            <person name="Bills G."/>
            <person name="Bluhm B."/>
            <person name="Cannon C."/>
            <person name="Castanera R."/>
            <person name="Culley D."/>
            <person name="Daum C."/>
            <person name="Ezra D."/>
            <person name="Gonzalez J."/>
            <person name="Henrissat B."/>
            <person name="Kuo A."/>
            <person name="Liang C."/>
            <person name="Lipzen A."/>
            <person name="Lutzoni F."/>
            <person name="Magnuson J."/>
            <person name="Mondo S."/>
            <person name="Nolan M."/>
            <person name="Ohm R."/>
            <person name="Pangilinan J."/>
            <person name="Park H.-J."/>
            <person name="Ramirez L."/>
            <person name="Alfaro M."/>
            <person name="Sun H."/>
            <person name="Tritt A."/>
            <person name="Yoshinaga Y."/>
            <person name="Zwiers L.-H."/>
            <person name="Turgeon B."/>
            <person name="Goodwin S."/>
            <person name="Spatafora J."/>
            <person name="Crous P."/>
            <person name="Grigoriev I."/>
        </authorList>
    </citation>
    <scope>NUCLEOTIDE SEQUENCE</scope>
    <source>
        <strain evidence="8">Tuck. ex Michener</strain>
    </source>
</reference>
<accession>A0A6A6HEB0</accession>
<dbReference type="FunFam" id="1.20.5.110:FF:000058">
    <property type="entry name" value="VAM7p Vacuolar SNARE protein"/>
    <property type="match status" value="1"/>
</dbReference>
<feature type="domain" description="PX" evidence="7">
    <location>
        <begin position="62"/>
        <end position="177"/>
    </location>
</feature>
<dbReference type="GO" id="GO:0035091">
    <property type="term" value="F:phosphatidylinositol binding"/>
    <property type="evidence" value="ECO:0007669"/>
    <property type="project" value="InterPro"/>
</dbReference>
<dbReference type="Pfam" id="PF00787">
    <property type="entry name" value="PX"/>
    <property type="match status" value="1"/>
</dbReference>
<dbReference type="Proteomes" id="UP000800092">
    <property type="component" value="Unassembled WGS sequence"/>
</dbReference>
<dbReference type="SMART" id="SM00397">
    <property type="entry name" value="t_SNARE"/>
    <property type="match status" value="1"/>
</dbReference>
<keyword evidence="2" id="KW-0926">Vacuole</keyword>
<evidence type="ECO:0000313" key="8">
    <source>
        <dbReference type="EMBL" id="KAF2236387.1"/>
    </source>
</evidence>
<dbReference type="CDD" id="cd06897">
    <property type="entry name" value="PX_SNARE"/>
    <property type="match status" value="1"/>
</dbReference>
<dbReference type="InterPro" id="IPR000727">
    <property type="entry name" value="T_SNARE_dom"/>
</dbReference>
<protein>
    <recommendedName>
        <fullName evidence="10">Phox-like protein</fullName>
    </recommendedName>
</protein>
<keyword evidence="3" id="KW-0175">Coiled coil</keyword>
<dbReference type="OrthoDB" id="428895at2759"/>
<dbReference type="PANTHER" id="PTHR22775">
    <property type="entry name" value="SORTING NEXIN"/>
    <property type="match status" value="1"/>
</dbReference>
<evidence type="ECO:0000256" key="4">
    <source>
        <dbReference type="ARBA" id="ARBA00054927"/>
    </source>
</evidence>
<evidence type="ECO:0000256" key="3">
    <source>
        <dbReference type="ARBA" id="ARBA00023054"/>
    </source>
</evidence>
<dbReference type="SUPFAM" id="SSF58038">
    <property type="entry name" value="SNARE fusion complex"/>
    <property type="match status" value="1"/>
</dbReference>
<keyword evidence="9" id="KW-1185">Reference proteome</keyword>
<feature type="compositionally biased region" description="Basic and acidic residues" evidence="5">
    <location>
        <begin position="266"/>
        <end position="292"/>
    </location>
</feature>
<dbReference type="SUPFAM" id="SSF64268">
    <property type="entry name" value="PX domain"/>
    <property type="match status" value="1"/>
</dbReference>
<dbReference type="Gene3D" id="3.30.1520.10">
    <property type="entry name" value="Phox-like domain"/>
    <property type="match status" value="1"/>
</dbReference>
<evidence type="ECO:0008006" key="10">
    <source>
        <dbReference type="Google" id="ProtNLM"/>
    </source>
</evidence>